<reference evidence="1 2" key="1">
    <citation type="submission" date="2011-08" db="EMBL/GenBank/DDBJ databases">
        <authorList>
            <person name="Liu Z.J."/>
            <person name="Shi F.L."/>
            <person name="Lu J.Q."/>
            <person name="Li M."/>
            <person name="Wang Z.L."/>
        </authorList>
    </citation>
    <scope>NUCLEOTIDE SEQUENCE [LARGE SCALE GENOMIC DNA]</scope>
    <source>
        <strain evidence="1 2">USNM 41457</strain>
    </source>
</reference>
<dbReference type="EMBL" id="AFBI03000005">
    <property type="protein sequence ID" value="EJW01531.1"/>
    <property type="molecule type" value="Genomic_DNA"/>
</dbReference>
<gene>
    <name evidence="1" type="ORF">EDEG_00422</name>
</gene>
<dbReference type="AlphaFoldDB" id="J9D0Z6"/>
<sequence>QLLKFVYTENEDTQYILKYLRKLIKNQKKNDFIYYNSDFAVFSTDSDDIARLKLDILLFDADDVTVTEIDNCFKLRKLPLDCLYIKIKFDILDLEMLKYNLNNDLKSTLELIQNCNIISESWKELILTEIDKIRMPRKYHHLVLNLLQNIIKNQNDYEAVKNIVEVIRKKSKRDDLKSIPFYIHMYYKNILSSSQLDEIFRDTDLGRQILFKISNNTDNSQNNTCFSAVNDASCKTCSKKIKKIINSYISLKQKNNKRKVTNIKVNKYTNEKYSKKYDHINEKYVEKILYDWDESEFSVSIIYKSDGIFLEFKRIEIPLKCTVQNIFSEKKIEKSCSVKLISLCENFVDKTLSVQIENKTRIFKIYLKDLIIPFQCEMGYFNLNFSEIKHYEIIDEKFFLKDTFFLDTNMFAFNLLQNEFFGIIMSGQAVLKSRNRLVFRKMVESIDTYENTTY</sequence>
<proteinExistence type="predicted"/>
<accession>J9D0Z6</accession>
<keyword evidence="2" id="KW-1185">Reference proteome</keyword>
<name>J9D0Z6_EDHAE</name>
<protein>
    <submittedName>
        <fullName evidence="1">Uncharacterized protein</fullName>
    </submittedName>
</protein>
<evidence type="ECO:0000313" key="1">
    <source>
        <dbReference type="EMBL" id="EJW01531.1"/>
    </source>
</evidence>
<dbReference type="VEuPathDB" id="MicrosporidiaDB:EDEG_00422"/>
<dbReference type="InParanoid" id="J9D0Z6"/>
<organism evidence="1 2">
    <name type="scientific">Edhazardia aedis (strain USNM 41457)</name>
    <name type="common">Microsporidian parasite</name>
    <dbReference type="NCBI Taxonomy" id="1003232"/>
    <lineage>
        <taxon>Eukaryota</taxon>
        <taxon>Fungi</taxon>
        <taxon>Fungi incertae sedis</taxon>
        <taxon>Microsporidia</taxon>
        <taxon>Edhazardia</taxon>
    </lineage>
</organism>
<evidence type="ECO:0000313" key="2">
    <source>
        <dbReference type="Proteomes" id="UP000003163"/>
    </source>
</evidence>
<comment type="caution">
    <text evidence="1">The sequence shown here is derived from an EMBL/GenBank/DDBJ whole genome shotgun (WGS) entry which is preliminary data.</text>
</comment>
<dbReference type="HOGENOM" id="CLU_603513_0_0_1"/>
<feature type="non-terminal residue" evidence="1">
    <location>
        <position position="1"/>
    </location>
</feature>
<reference evidence="2" key="2">
    <citation type="submission" date="2015-07" db="EMBL/GenBank/DDBJ databases">
        <title>Contrasting host-pathogen interactions and genome evolution in two generalist and specialist microsporidian pathogens of mosquitoes.</title>
        <authorList>
            <consortium name="The Broad Institute Genomics Platform"/>
            <consortium name="The Broad Institute Genome Sequencing Center for Infectious Disease"/>
            <person name="Cuomo C.A."/>
            <person name="Sanscrainte N.D."/>
            <person name="Goldberg J.M."/>
            <person name="Heiman D."/>
            <person name="Young S."/>
            <person name="Zeng Q."/>
            <person name="Becnel J.J."/>
            <person name="Birren B.W."/>
        </authorList>
    </citation>
    <scope>NUCLEOTIDE SEQUENCE [LARGE SCALE GENOMIC DNA]</scope>
    <source>
        <strain evidence="2">USNM 41457</strain>
    </source>
</reference>
<dbReference type="Proteomes" id="UP000003163">
    <property type="component" value="Unassembled WGS sequence"/>
</dbReference>